<keyword evidence="10" id="KW-1185">Reference proteome</keyword>
<protein>
    <submittedName>
        <fullName evidence="9">Uncharacterized protein</fullName>
    </submittedName>
</protein>
<feature type="chain" id="PRO_5025330180" evidence="8">
    <location>
        <begin position="22"/>
        <end position="182"/>
    </location>
</feature>
<dbReference type="InterPro" id="IPR026297">
    <property type="entry name" value="FMRFamide-related/fGRP"/>
</dbReference>
<dbReference type="GO" id="GO:0005102">
    <property type="term" value="F:signaling receptor binding"/>
    <property type="evidence" value="ECO:0007669"/>
    <property type="project" value="TreeGrafter"/>
</dbReference>
<dbReference type="GO" id="GO:0032277">
    <property type="term" value="P:negative regulation of gonadotropin secretion"/>
    <property type="evidence" value="ECO:0007669"/>
    <property type="project" value="TreeGrafter"/>
</dbReference>
<evidence type="ECO:0000256" key="2">
    <source>
        <dbReference type="ARBA" id="ARBA00006356"/>
    </source>
</evidence>
<dbReference type="Proteomes" id="UP000472264">
    <property type="component" value="Chromosome 11"/>
</dbReference>
<feature type="region of interest" description="Disordered" evidence="7">
    <location>
        <begin position="37"/>
        <end position="59"/>
    </location>
</feature>
<keyword evidence="3" id="KW-0964">Secreted</keyword>
<reference evidence="9" key="2">
    <citation type="submission" date="2025-08" db="UniProtKB">
        <authorList>
            <consortium name="Ensembl"/>
        </authorList>
    </citation>
    <scope>IDENTIFICATION</scope>
</reference>
<evidence type="ECO:0000256" key="6">
    <source>
        <dbReference type="ARBA" id="ARBA00023320"/>
    </source>
</evidence>
<evidence type="ECO:0000313" key="9">
    <source>
        <dbReference type="Ensembl" id="ENSENLP00000043232.1"/>
    </source>
</evidence>
<dbReference type="GO" id="GO:0007218">
    <property type="term" value="P:neuropeptide signaling pathway"/>
    <property type="evidence" value="ECO:0007669"/>
    <property type="project" value="UniProtKB-KW"/>
</dbReference>
<accession>A0A665WI35</accession>
<evidence type="ECO:0000313" key="10">
    <source>
        <dbReference type="Proteomes" id="UP000472264"/>
    </source>
</evidence>
<comment type="subcellular location">
    <subcellularLocation>
        <location evidence="1">Secreted</location>
    </subcellularLocation>
</comment>
<sequence length="182" mass="20477">MSTTMFLSALLMLRGLDGAAGSDLQVNGKLIHSTQTLLSSEDGRHSVRKQQHHEANNEISRSLDHKSYKVHVTPTTSRISLPTIIRLYPQAAKTPQRHTNMPMRFGREINPGDDRAPNSTPNMPQRFGRSWEVNRMCAECTGVQEAPNPVLSERLEKTIHFWSLLKTLANLDFITSSEEAGW</sequence>
<comment type="similarity">
    <text evidence="2">Belongs to the FARP (FMRFamide related peptide) family.</text>
</comment>
<dbReference type="PANTHER" id="PTHR14403">
    <property type="entry name" value="RFAMIDE PEPTIDE GONADOTROPIN INHIBITORY HORMONE"/>
    <property type="match status" value="1"/>
</dbReference>
<keyword evidence="5" id="KW-0027">Amidation</keyword>
<organism evidence="9 10">
    <name type="scientific">Echeneis naucrates</name>
    <name type="common">Live sharksucker</name>
    <dbReference type="NCBI Taxonomy" id="173247"/>
    <lineage>
        <taxon>Eukaryota</taxon>
        <taxon>Metazoa</taxon>
        <taxon>Chordata</taxon>
        <taxon>Craniata</taxon>
        <taxon>Vertebrata</taxon>
        <taxon>Euteleostomi</taxon>
        <taxon>Actinopterygii</taxon>
        <taxon>Neopterygii</taxon>
        <taxon>Teleostei</taxon>
        <taxon>Neoteleostei</taxon>
        <taxon>Acanthomorphata</taxon>
        <taxon>Carangaria</taxon>
        <taxon>Carangiformes</taxon>
        <taxon>Echeneidae</taxon>
        <taxon>Echeneis</taxon>
    </lineage>
</organism>
<evidence type="ECO:0000256" key="3">
    <source>
        <dbReference type="ARBA" id="ARBA00022525"/>
    </source>
</evidence>
<dbReference type="PANTHER" id="PTHR14403:SF6">
    <property type="entry name" value="PRO-FMRFAMIDE-RELATED NEUROPEPTIDE VF"/>
    <property type="match status" value="1"/>
</dbReference>
<keyword evidence="6" id="KW-0527">Neuropeptide</keyword>
<evidence type="ECO:0000256" key="7">
    <source>
        <dbReference type="SAM" id="MobiDB-lite"/>
    </source>
</evidence>
<evidence type="ECO:0000256" key="4">
    <source>
        <dbReference type="ARBA" id="ARBA00022729"/>
    </source>
</evidence>
<name>A0A665WI35_ECHNA</name>
<evidence type="ECO:0000256" key="5">
    <source>
        <dbReference type="ARBA" id="ARBA00022815"/>
    </source>
</evidence>
<dbReference type="Ensembl" id="ENSENLT00000044328.1">
    <property type="protein sequence ID" value="ENSENLP00000043232.1"/>
    <property type="gene ID" value="ENSENLG00000018463.1"/>
</dbReference>
<reference evidence="9" key="3">
    <citation type="submission" date="2025-09" db="UniProtKB">
        <authorList>
            <consortium name="Ensembl"/>
        </authorList>
    </citation>
    <scope>IDENTIFICATION</scope>
</reference>
<gene>
    <name evidence="9" type="primary">npvf</name>
</gene>
<evidence type="ECO:0000256" key="1">
    <source>
        <dbReference type="ARBA" id="ARBA00004613"/>
    </source>
</evidence>
<evidence type="ECO:0000256" key="8">
    <source>
        <dbReference type="SAM" id="SignalP"/>
    </source>
</evidence>
<feature type="signal peptide" evidence="8">
    <location>
        <begin position="1"/>
        <end position="21"/>
    </location>
</feature>
<proteinExistence type="inferred from homology"/>
<dbReference type="AlphaFoldDB" id="A0A665WI35"/>
<keyword evidence="4 8" id="KW-0732">Signal</keyword>
<dbReference type="GO" id="GO:0005576">
    <property type="term" value="C:extracellular region"/>
    <property type="evidence" value="ECO:0007669"/>
    <property type="project" value="UniProtKB-SubCell"/>
</dbReference>
<reference evidence="9" key="1">
    <citation type="submission" date="2021-04" db="EMBL/GenBank/DDBJ databases">
        <authorList>
            <consortium name="Wellcome Sanger Institute Data Sharing"/>
        </authorList>
    </citation>
    <scope>NUCLEOTIDE SEQUENCE [LARGE SCALE GENOMIC DNA]</scope>
</reference>